<accession>A0ABU5UBU9</accession>
<keyword evidence="2" id="KW-1185">Reference proteome</keyword>
<proteinExistence type="predicted"/>
<comment type="caution">
    <text evidence="1">The sequence shown here is derived from an EMBL/GenBank/DDBJ whole genome shotgun (WGS) entry which is preliminary data.</text>
</comment>
<reference evidence="1 2" key="1">
    <citation type="submission" date="2023-12" db="EMBL/GenBank/DDBJ databases">
        <title>Baltic Sea Cyanobacteria.</title>
        <authorList>
            <person name="Delbaje E."/>
            <person name="Fewer D.P."/>
            <person name="Shishido T.K."/>
        </authorList>
    </citation>
    <scope>NUCLEOTIDE SEQUENCE [LARGE SCALE GENOMIC DNA]</scope>
    <source>
        <strain evidence="1 2">UHCC-0300</strain>
    </source>
</reference>
<dbReference type="Proteomes" id="UP001302120">
    <property type="component" value="Unassembled WGS sequence"/>
</dbReference>
<name>A0ABU5UBU9_9CYAN</name>
<dbReference type="EMBL" id="JAYGHG010000007">
    <property type="protein sequence ID" value="MEA5581002.1"/>
    <property type="molecule type" value="Genomic_DNA"/>
</dbReference>
<evidence type="ECO:0000313" key="2">
    <source>
        <dbReference type="Proteomes" id="UP001302120"/>
    </source>
</evidence>
<protein>
    <submittedName>
        <fullName evidence="1">Uncharacterized protein</fullName>
    </submittedName>
</protein>
<organism evidence="1 2">
    <name type="scientific">Nodularia harveyana UHCC-0300</name>
    <dbReference type="NCBI Taxonomy" id="2974287"/>
    <lineage>
        <taxon>Bacteria</taxon>
        <taxon>Bacillati</taxon>
        <taxon>Cyanobacteriota</taxon>
        <taxon>Cyanophyceae</taxon>
        <taxon>Nostocales</taxon>
        <taxon>Nodulariaceae</taxon>
        <taxon>Nodularia</taxon>
    </lineage>
</organism>
<sequence length="60" mass="6448">MANIAISDLRPAGSELFMDSESYLNDLTDAEMMNTKGASSLVCITIGIAISVHGSKKGWW</sequence>
<gene>
    <name evidence="1" type="ORF">VB620_06565</name>
</gene>
<evidence type="ECO:0000313" key="1">
    <source>
        <dbReference type="EMBL" id="MEA5581002.1"/>
    </source>
</evidence>